<dbReference type="GO" id="GO:0052905">
    <property type="term" value="F:tRNA (guanosine(9)-N1)-methyltransferase activity"/>
    <property type="evidence" value="ECO:0007669"/>
    <property type="project" value="UniProtKB-EC"/>
</dbReference>
<name>B8MTH9_TALSN</name>
<dbReference type="AlphaFoldDB" id="B8MTH9"/>
<evidence type="ECO:0000256" key="2">
    <source>
        <dbReference type="ARBA" id="ARBA00020451"/>
    </source>
</evidence>
<protein>
    <recommendedName>
        <fullName evidence="2">tRNA (guanine(9)-N1)-methyltransferase</fullName>
        <ecNumber evidence="1">2.1.1.221</ecNumber>
    </recommendedName>
    <alternativeName>
        <fullName evidence="7">tRNA methyltransferase 10</fullName>
    </alternativeName>
    <alternativeName>
        <fullName evidence="6">tRNA(m1G9)-methyltransferase</fullName>
    </alternativeName>
</protein>
<evidence type="ECO:0000256" key="9">
    <source>
        <dbReference type="SAM" id="MobiDB-lite"/>
    </source>
</evidence>
<feature type="region of interest" description="Disordered" evidence="9">
    <location>
        <begin position="419"/>
        <end position="474"/>
    </location>
</feature>
<dbReference type="GO" id="GO:0002939">
    <property type="term" value="P:tRNA N1-guanine methylation"/>
    <property type="evidence" value="ECO:0007669"/>
    <property type="project" value="TreeGrafter"/>
</dbReference>
<dbReference type="Proteomes" id="UP000001745">
    <property type="component" value="Unassembled WGS sequence"/>
</dbReference>
<dbReference type="InterPro" id="IPR038459">
    <property type="entry name" value="MT_TRM10-typ_sf"/>
</dbReference>
<evidence type="ECO:0000256" key="8">
    <source>
        <dbReference type="ARBA" id="ARBA00048434"/>
    </source>
</evidence>
<dbReference type="HOGENOM" id="CLU_034384_0_0_1"/>
<dbReference type="PANTHER" id="PTHR13563:SF13">
    <property type="entry name" value="TRNA METHYLTRANSFERASE 10 HOMOLOG A"/>
    <property type="match status" value="1"/>
</dbReference>
<evidence type="ECO:0000256" key="7">
    <source>
        <dbReference type="ARBA" id="ARBA00032166"/>
    </source>
</evidence>
<evidence type="ECO:0000313" key="11">
    <source>
        <dbReference type="EMBL" id="EED12386.1"/>
    </source>
</evidence>
<sequence length="474" mass="53468">MLEGIEARSVVVGKVEGMICQSGIVAVRLVQADIEVGQYFNPDSLRQIYFEIEEVHNSSDHNTMEEGERPRKLQKRQHNETIESNSTDNGEPMMAGALKAGDEPIVDDQKNPVEATRPTRTAKLIEEQSNEMEDEQEGTTEENTTTQTAPLSKKQQKRLLRQQKWDEQKEERKKRRKEKNTQRKMRKREEWKQVVEENGGQAPPRKHSVLVPVAVVIDCGWDELMADRERISLGSQITRSYSDNSKAPYRTHLAISSFDKLLKVRFDTVLRKMHENWRGVHFMQEDFVHAAEQAKEWMKGPGGGKLEGALANKEDAIPENGEVIYLSSDSPNTLTELKPYSTYIVGGLVDKNRHKGVCYQRAIEKGIKTAKLPIGEYLRMASRPVLATNHVVEIMLRWLELGDWGEAFLKVIPQRKGGILKNPKSNDTEEVGNEEESGMGATDAEMASSEEENGSEAEGDECEKGSAEVSVSYA</sequence>
<dbReference type="OrthoDB" id="278300at2759"/>
<dbReference type="RefSeq" id="XP_002488040.1">
    <property type="nucleotide sequence ID" value="XM_002487995.1"/>
</dbReference>
<evidence type="ECO:0000256" key="4">
    <source>
        <dbReference type="ARBA" id="ARBA00022679"/>
    </source>
</evidence>
<accession>B8MTH9</accession>
<proteinExistence type="predicted"/>
<dbReference type="EMBL" id="EQ962660">
    <property type="protein sequence ID" value="EED12386.1"/>
    <property type="molecule type" value="Genomic_DNA"/>
</dbReference>
<feature type="compositionally biased region" description="Basic and acidic residues" evidence="9">
    <location>
        <begin position="58"/>
        <end position="81"/>
    </location>
</feature>
<evidence type="ECO:0000256" key="3">
    <source>
        <dbReference type="ARBA" id="ARBA00022603"/>
    </source>
</evidence>
<gene>
    <name evidence="11" type="ORF">TSTA_004340</name>
</gene>
<feature type="compositionally biased region" description="Basic residues" evidence="9">
    <location>
        <begin position="172"/>
        <end position="186"/>
    </location>
</feature>
<dbReference type="VEuPathDB" id="FungiDB:TSTA_004340"/>
<reference evidence="12" key="1">
    <citation type="journal article" date="2015" name="Genome Announc.">
        <title>Genome sequence of the AIDS-associated pathogen Penicillium marneffei (ATCC18224) and its near taxonomic relative Talaromyces stipitatus (ATCC10500).</title>
        <authorList>
            <person name="Nierman W.C."/>
            <person name="Fedorova-Abrams N.D."/>
            <person name="Andrianopoulos A."/>
        </authorList>
    </citation>
    <scope>NUCLEOTIDE SEQUENCE [LARGE SCALE GENOMIC DNA]</scope>
    <source>
        <strain evidence="12">ATCC 10500 / CBS 375.48 / QM 6759 / NRRL 1006</strain>
    </source>
</reference>
<dbReference type="InterPro" id="IPR007356">
    <property type="entry name" value="tRNA_m1G_MeTrfase_euk"/>
</dbReference>
<dbReference type="InterPro" id="IPR028564">
    <property type="entry name" value="MT_TRM10-typ"/>
</dbReference>
<dbReference type="GeneID" id="8100145"/>
<feature type="compositionally biased region" description="Acidic residues" evidence="9">
    <location>
        <begin position="448"/>
        <end position="461"/>
    </location>
</feature>
<dbReference type="InParanoid" id="B8MTH9"/>
<comment type="catalytic activity">
    <reaction evidence="8">
        <text>guanosine(9) in tRNA + S-adenosyl-L-methionine = N(1)-methylguanosine(9) in tRNA + S-adenosyl-L-homocysteine + H(+)</text>
        <dbReference type="Rhea" id="RHEA:43156"/>
        <dbReference type="Rhea" id="RHEA-COMP:10367"/>
        <dbReference type="Rhea" id="RHEA-COMP:10368"/>
        <dbReference type="ChEBI" id="CHEBI:15378"/>
        <dbReference type="ChEBI" id="CHEBI:57856"/>
        <dbReference type="ChEBI" id="CHEBI:59789"/>
        <dbReference type="ChEBI" id="CHEBI:73542"/>
        <dbReference type="ChEBI" id="CHEBI:74269"/>
        <dbReference type="EC" id="2.1.1.221"/>
    </reaction>
</comment>
<feature type="region of interest" description="Disordered" evidence="9">
    <location>
        <begin position="58"/>
        <end position="205"/>
    </location>
</feature>
<keyword evidence="12" id="KW-1185">Reference proteome</keyword>
<evidence type="ECO:0000259" key="10">
    <source>
        <dbReference type="PROSITE" id="PS51675"/>
    </source>
</evidence>
<feature type="compositionally biased region" description="Acidic residues" evidence="9">
    <location>
        <begin position="428"/>
        <end position="437"/>
    </location>
</feature>
<dbReference type="GO" id="GO:0005634">
    <property type="term" value="C:nucleus"/>
    <property type="evidence" value="ECO:0007669"/>
    <property type="project" value="TreeGrafter"/>
</dbReference>
<keyword evidence="3 11" id="KW-0489">Methyltransferase</keyword>
<dbReference type="PhylomeDB" id="B8MTH9"/>
<dbReference type="EC" id="2.1.1.221" evidence="1"/>
<evidence type="ECO:0000256" key="5">
    <source>
        <dbReference type="ARBA" id="ARBA00022691"/>
    </source>
</evidence>
<evidence type="ECO:0000313" key="12">
    <source>
        <dbReference type="Proteomes" id="UP000001745"/>
    </source>
</evidence>
<keyword evidence="5" id="KW-0949">S-adenosyl-L-methionine</keyword>
<feature type="compositionally biased region" description="Acidic residues" evidence="9">
    <location>
        <begin position="128"/>
        <end position="140"/>
    </location>
</feature>
<dbReference type="Gene3D" id="3.40.1280.30">
    <property type="match status" value="1"/>
</dbReference>
<dbReference type="GO" id="GO:0000049">
    <property type="term" value="F:tRNA binding"/>
    <property type="evidence" value="ECO:0007669"/>
    <property type="project" value="TreeGrafter"/>
</dbReference>
<dbReference type="PANTHER" id="PTHR13563">
    <property type="entry name" value="TRNA (GUANINE-9-) METHYLTRANSFERASE"/>
    <property type="match status" value="1"/>
</dbReference>
<dbReference type="eggNOG" id="KOG2967">
    <property type="taxonomic scope" value="Eukaryota"/>
</dbReference>
<dbReference type="CDD" id="cd18089">
    <property type="entry name" value="SPOUT_Trm10-like"/>
    <property type="match status" value="1"/>
</dbReference>
<dbReference type="STRING" id="441959.B8MTH9"/>
<evidence type="ECO:0000256" key="1">
    <source>
        <dbReference type="ARBA" id="ARBA00012797"/>
    </source>
</evidence>
<evidence type="ECO:0000256" key="6">
    <source>
        <dbReference type="ARBA" id="ARBA00031792"/>
    </source>
</evidence>
<keyword evidence="4 11" id="KW-0808">Transferase</keyword>
<organism evidence="11 12">
    <name type="scientific">Talaromyces stipitatus (strain ATCC 10500 / CBS 375.48 / QM 6759 / NRRL 1006)</name>
    <name type="common">Penicillium stipitatum</name>
    <dbReference type="NCBI Taxonomy" id="441959"/>
    <lineage>
        <taxon>Eukaryota</taxon>
        <taxon>Fungi</taxon>
        <taxon>Dikarya</taxon>
        <taxon>Ascomycota</taxon>
        <taxon>Pezizomycotina</taxon>
        <taxon>Eurotiomycetes</taxon>
        <taxon>Eurotiomycetidae</taxon>
        <taxon>Eurotiales</taxon>
        <taxon>Trichocomaceae</taxon>
        <taxon>Talaromyces</taxon>
        <taxon>Talaromyces sect. Talaromyces</taxon>
    </lineage>
</organism>
<dbReference type="PROSITE" id="PS51675">
    <property type="entry name" value="SAM_MT_TRM10"/>
    <property type="match status" value="1"/>
</dbReference>
<feature type="domain" description="SAM-dependent MTase TRM10-type" evidence="10">
    <location>
        <begin position="201"/>
        <end position="419"/>
    </location>
</feature>